<dbReference type="EMBL" id="DSKI01000722">
    <property type="protein sequence ID" value="HEB44773.1"/>
    <property type="molecule type" value="Genomic_DNA"/>
</dbReference>
<dbReference type="InterPro" id="IPR012106">
    <property type="entry name" value="Phage_Mu_Gp1"/>
</dbReference>
<dbReference type="PIRSF" id="PIRSF016624">
    <property type="entry name" value="Mu_prophg_I"/>
    <property type="match status" value="1"/>
</dbReference>
<evidence type="ECO:0000256" key="1">
    <source>
        <dbReference type="SAM" id="MobiDB-lite"/>
    </source>
</evidence>
<proteinExistence type="predicted"/>
<feature type="region of interest" description="Disordered" evidence="1">
    <location>
        <begin position="282"/>
        <end position="302"/>
    </location>
</feature>
<dbReference type="AlphaFoldDB" id="A0A7C1NZL4"/>
<dbReference type="Pfam" id="PF10123">
    <property type="entry name" value="Mu-like_Pro"/>
    <property type="match status" value="2"/>
</dbReference>
<gene>
    <name evidence="2" type="ORF">ENP70_14020</name>
</gene>
<organism evidence="2">
    <name type="scientific">Agrobacterium albertimagni</name>
    <dbReference type="NCBI Taxonomy" id="147266"/>
    <lineage>
        <taxon>Bacteria</taxon>
        <taxon>Pseudomonadati</taxon>
        <taxon>Pseudomonadota</taxon>
        <taxon>Alphaproteobacteria</taxon>
        <taxon>Hyphomicrobiales</taxon>
        <taxon>Rhizobiaceae</taxon>
        <taxon>Rhizobium/Agrobacterium group</taxon>
        <taxon>Agrobacterium</taxon>
    </lineage>
</organism>
<comment type="caution">
    <text evidence="2">The sequence shown here is derived from an EMBL/GenBank/DDBJ whole genome shotgun (WGS) entry which is preliminary data.</text>
</comment>
<sequence>MDLSLQSSTAQAVSLASAEQGEHQQWVQLVTLGTMKTVDGRGPYIVDDAKAVISRSFQNISTDKLPIDYEHAIDKLAPQGLPAPAAGWISQMEARADGIWGFVEWTPKAAQQVKDKEFRFLSPVLFHTKDFKVLSIARASLTNNPNLTLKSLNAAEKGLPMDYEKFMSDLRTSLGLSDTAEADTILQTVKTSKSMNSANPAQFVPIDMFQQTVAELHKLRSGISLQAAEVEVDAHIKGGKLLPFMRDWAVSLCQVNKAAFDDFLDGAGKPVVDFMTSLQSSHDFSKQRERDQGGASEVTDVHRNLGLSAEDVKAYGGKADK</sequence>
<evidence type="ECO:0000313" key="2">
    <source>
        <dbReference type="EMBL" id="HEB44773.1"/>
    </source>
</evidence>
<feature type="compositionally biased region" description="Basic and acidic residues" evidence="1">
    <location>
        <begin position="283"/>
        <end position="292"/>
    </location>
</feature>
<protein>
    <submittedName>
        <fullName evidence="2">Uncharacterized protein</fullName>
    </submittedName>
</protein>
<reference evidence="2" key="1">
    <citation type="journal article" date="2020" name="mSystems">
        <title>Genome- and Community-Level Interaction Insights into Carbon Utilization and Element Cycling Functions of Hydrothermarchaeota in Hydrothermal Sediment.</title>
        <authorList>
            <person name="Zhou Z."/>
            <person name="Liu Y."/>
            <person name="Xu W."/>
            <person name="Pan J."/>
            <person name="Luo Z.H."/>
            <person name="Li M."/>
        </authorList>
    </citation>
    <scope>NUCLEOTIDE SEQUENCE [LARGE SCALE GENOMIC DNA]</scope>
    <source>
        <strain evidence="2">SpSt-243</strain>
    </source>
</reference>
<accession>A0A7C1NZL4</accession>
<name>A0A7C1NZL4_9HYPH</name>